<protein>
    <submittedName>
        <fullName evidence="1">Uncharacterized protein</fullName>
    </submittedName>
</protein>
<proteinExistence type="predicted"/>
<name>A0A9D4H9W6_DREPO</name>
<accession>A0A9D4H9W6</accession>
<dbReference type="AlphaFoldDB" id="A0A9D4H9W6"/>
<evidence type="ECO:0000313" key="2">
    <source>
        <dbReference type="Proteomes" id="UP000828390"/>
    </source>
</evidence>
<dbReference type="EMBL" id="JAIWYP010000004">
    <property type="protein sequence ID" value="KAH3830922.1"/>
    <property type="molecule type" value="Genomic_DNA"/>
</dbReference>
<comment type="caution">
    <text evidence="1">The sequence shown here is derived from an EMBL/GenBank/DDBJ whole genome shotgun (WGS) entry which is preliminary data.</text>
</comment>
<reference evidence="1" key="2">
    <citation type="submission" date="2020-11" db="EMBL/GenBank/DDBJ databases">
        <authorList>
            <person name="McCartney M.A."/>
            <person name="Auch B."/>
            <person name="Kono T."/>
            <person name="Mallez S."/>
            <person name="Becker A."/>
            <person name="Gohl D.M."/>
            <person name="Silverstein K.A.T."/>
            <person name="Koren S."/>
            <person name="Bechman K.B."/>
            <person name="Herman A."/>
            <person name="Abrahante J.E."/>
            <person name="Garbe J."/>
        </authorList>
    </citation>
    <scope>NUCLEOTIDE SEQUENCE</scope>
    <source>
        <strain evidence="1">Duluth1</strain>
        <tissue evidence="1">Whole animal</tissue>
    </source>
</reference>
<sequence length="152" mass="17284">MVLEGLLHNIRKENIKQDGGAQASLTYSFLSPKEVIHLSVETYNAADVSVELLYELHQPFVNVKSSQNLSYAIFPHAVESFLKCNIIVEVLTLVLQVILTDDYAVKDVLSCAPPSTESSLLFRHKFSTLSLSRLWMMRSMILQGWPMRLKMR</sequence>
<dbReference type="Proteomes" id="UP000828390">
    <property type="component" value="Unassembled WGS sequence"/>
</dbReference>
<keyword evidence="2" id="KW-1185">Reference proteome</keyword>
<gene>
    <name evidence="1" type="ORF">DPMN_104179</name>
</gene>
<organism evidence="1 2">
    <name type="scientific">Dreissena polymorpha</name>
    <name type="common">Zebra mussel</name>
    <name type="synonym">Mytilus polymorpha</name>
    <dbReference type="NCBI Taxonomy" id="45954"/>
    <lineage>
        <taxon>Eukaryota</taxon>
        <taxon>Metazoa</taxon>
        <taxon>Spiralia</taxon>
        <taxon>Lophotrochozoa</taxon>
        <taxon>Mollusca</taxon>
        <taxon>Bivalvia</taxon>
        <taxon>Autobranchia</taxon>
        <taxon>Heteroconchia</taxon>
        <taxon>Euheterodonta</taxon>
        <taxon>Imparidentia</taxon>
        <taxon>Neoheterodontei</taxon>
        <taxon>Myida</taxon>
        <taxon>Dreissenoidea</taxon>
        <taxon>Dreissenidae</taxon>
        <taxon>Dreissena</taxon>
    </lineage>
</organism>
<evidence type="ECO:0000313" key="1">
    <source>
        <dbReference type="EMBL" id="KAH3830922.1"/>
    </source>
</evidence>
<reference evidence="1" key="1">
    <citation type="journal article" date="2019" name="bioRxiv">
        <title>The Genome of the Zebra Mussel, Dreissena polymorpha: A Resource for Invasive Species Research.</title>
        <authorList>
            <person name="McCartney M.A."/>
            <person name="Auch B."/>
            <person name="Kono T."/>
            <person name="Mallez S."/>
            <person name="Zhang Y."/>
            <person name="Obille A."/>
            <person name="Becker A."/>
            <person name="Abrahante J.E."/>
            <person name="Garbe J."/>
            <person name="Badalamenti J.P."/>
            <person name="Herman A."/>
            <person name="Mangelson H."/>
            <person name="Liachko I."/>
            <person name="Sullivan S."/>
            <person name="Sone E.D."/>
            <person name="Koren S."/>
            <person name="Silverstein K.A.T."/>
            <person name="Beckman K.B."/>
            <person name="Gohl D.M."/>
        </authorList>
    </citation>
    <scope>NUCLEOTIDE SEQUENCE</scope>
    <source>
        <strain evidence="1">Duluth1</strain>
        <tissue evidence="1">Whole animal</tissue>
    </source>
</reference>